<evidence type="ECO:0000313" key="3">
    <source>
        <dbReference type="EMBL" id="TMP74787.1"/>
    </source>
</evidence>
<evidence type="ECO:0000256" key="1">
    <source>
        <dbReference type="SAM" id="Phobius"/>
    </source>
</evidence>
<keyword evidence="1" id="KW-0472">Membrane</keyword>
<feature type="transmembrane region" description="Helical" evidence="1">
    <location>
        <begin position="34"/>
        <end position="53"/>
    </location>
</feature>
<gene>
    <name evidence="3" type="ORF">CWB73_22095</name>
</gene>
<dbReference type="AlphaFoldDB" id="A0A5S3YM55"/>
<dbReference type="GO" id="GO:0005886">
    <property type="term" value="C:plasma membrane"/>
    <property type="evidence" value="ECO:0007669"/>
    <property type="project" value="TreeGrafter"/>
</dbReference>
<dbReference type="EMBL" id="PNCM01000421">
    <property type="protein sequence ID" value="TMP74787.1"/>
    <property type="molecule type" value="Genomic_DNA"/>
</dbReference>
<name>A0A5S3YM55_9GAMM</name>
<dbReference type="InterPro" id="IPR011640">
    <property type="entry name" value="Fe2_transport_prot_B_C"/>
</dbReference>
<proteinExistence type="predicted"/>
<protein>
    <submittedName>
        <fullName evidence="3">Ferrous iron transporter B</fullName>
    </submittedName>
</protein>
<reference evidence="3 4" key="1">
    <citation type="submission" date="2017-12" db="EMBL/GenBank/DDBJ databases">
        <authorList>
            <person name="Paulsen S."/>
            <person name="Gram L.K."/>
        </authorList>
    </citation>
    <scope>NUCLEOTIDE SEQUENCE [LARGE SCALE GENOMIC DNA]</scope>
    <source>
        <strain evidence="3 4">S1189</strain>
    </source>
</reference>
<evidence type="ECO:0000259" key="2">
    <source>
        <dbReference type="Pfam" id="PF07664"/>
    </source>
</evidence>
<dbReference type="Pfam" id="PF07664">
    <property type="entry name" value="FeoB_C"/>
    <property type="match status" value="1"/>
</dbReference>
<dbReference type="GO" id="GO:0015093">
    <property type="term" value="F:ferrous iron transmembrane transporter activity"/>
    <property type="evidence" value="ECO:0007669"/>
    <property type="project" value="InterPro"/>
</dbReference>
<evidence type="ECO:0000313" key="4">
    <source>
        <dbReference type="Proteomes" id="UP000307362"/>
    </source>
</evidence>
<reference evidence="4" key="2">
    <citation type="submission" date="2019-06" db="EMBL/GenBank/DDBJ databases">
        <title>Co-occurence of chitin degradation, pigmentation and bioactivity in marine Pseudoalteromonas.</title>
        <authorList>
            <person name="Sonnenschein E.C."/>
            <person name="Bech P.K."/>
        </authorList>
    </citation>
    <scope>NUCLEOTIDE SEQUENCE [LARGE SCALE GENOMIC DNA]</scope>
    <source>
        <strain evidence="4">S1189</strain>
    </source>
</reference>
<sequence>LLTIIMAPFMSCGARLTVYALFAAAFFPTNGANVVFGLYLLGIVVAVGSGFLFRKQVFKTQKLPSFTEMPAYHMPIWRNIFITTWQRLSGFI</sequence>
<comment type="caution">
    <text evidence="3">The sequence shown here is derived from an EMBL/GenBank/DDBJ whole genome shotgun (WGS) entry which is preliminary data.</text>
</comment>
<feature type="transmembrane region" description="Helical" evidence="1">
    <location>
        <begin position="12"/>
        <end position="28"/>
    </location>
</feature>
<keyword evidence="1" id="KW-1133">Transmembrane helix</keyword>
<dbReference type="InterPro" id="IPR050860">
    <property type="entry name" value="FeoB_GTPase"/>
</dbReference>
<dbReference type="PANTHER" id="PTHR43185">
    <property type="entry name" value="FERROUS IRON TRANSPORT PROTEIN B"/>
    <property type="match status" value="1"/>
</dbReference>
<dbReference type="Proteomes" id="UP000307362">
    <property type="component" value="Unassembled WGS sequence"/>
</dbReference>
<keyword evidence="1" id="KW-0812">Transmembrane</keyword>
<accession>A0A5S3YM55</accession>
<dbReference type="PANTHER" id="PTHR43185:SF1">
    <property type="entry name" value="FE(2+) TRANSPORTER FEOB"/>
    <property type="match status" value="1"/>
</dbReference>
<feature type="non-terminal residue" evidence="3">
    <location>
        <position position="92"/>
    </location>
</feature>
<organism evidence="3 4">
    <name type="scientific">Pseudoalteromonas phenolica</name>
    <dbReference type="NCBI Taxonomy" id="161398"/>
    <lineage>
        <taxon>Bacteria</taxon>
        <taxon>Pseudomonadati</taxon>
        <taxon>Pseudomonadota</taxon>
        <taxon>Gammaproteobacteria</taxon>
        <taxon>Alteromonadales</taxon>
        <taxon>Pseudoalteromonadaceae</taxon>
        <taxon>Pseudoalteromonas</taxon>
    </lineage>
</organism>
<feature type="domain" description="Ferrous iron transport protein B C-terminal" evidence="2">
    <location>
        <begin position="35"/>
        <end position="87"/>
    </location>
</feature>
<feature type="non-terminal residue" evidence="3">
    <location>
        <position position="1"/>
    </location>
</feature>